<dbReference type="EMBL" id="JAENII010000011">
    <property type="protein sequence ID" value="MBK1828171.1"/>
    <property type="molecule type" value="Genomic_DNA"/>
</dbReference>
<keyword evidence="1" id="KW-0812">Transmembrane</keyword>
<keyword evidence="1" id="KW-0472">Membrane</keyword>
<accession>A0A934RGM4</accession>
<comment type="caution">
    <text evidence="2">The sequence shown here is derived from an EMBL/GenBank/DDBJ whole genome shotgun (WGS) entry which is preliminary data.</text>
</comment>
<evidence type="ECO:0000313" key="3">
    <source>
        <dbReference type="Proteomes" id="UP000658278"/>
    </source>
</evidence>
<gene>
    <name evidence="2" type="ORF">JIN81_14150</name>
</gene>
<feature type="transmembrane region" description="Helical" evidence="1">
    <location>
        <begin position="21"/>
        <end position="42"/>
    </location>
</feature>
<dbReference type="InterPro" id="IPR045584">
    <property type="entry name" value="Pilin-like"/>
</dbReference>
<name>A0A934RGM4_9BACT</name>
<proteinExistence type="predicted"/>
<dbReference type="AlphaFoldDB" id="A0A934RGM4"/>
<keyword evidence="1" id="KW-1133">Transmembrane helix</keyword>
<dbReference type="PROSITE" id="PS00409">
    <property type="entry name" value="PROKAR_NTER_METHYL"/>
    <property type="match status" value="1"/>
</dbReference>
<protein>
    <submittedName>
        <fullName evidence="2">Type II secretion system protein</fullName>
    </submittedName>
</protein>
<organism evidence="2 3">
    <name type="scientific">Haloferula rosea</name>
    <dbReference type="NCBI Taxonomy" id="490093"/>
    <lineage>
        <taxon>Bacteria</taxon>
        <taxon>Pseudomonadati</taxon>
        <taxon>Verrucomicrobiota</taxon>
        <taxon>Verrucomicrobiia</taxon>
        <taxon>Verrucomicrobiales</taxon>
        <taxon>Verrucomicrobiaceae</taxon>
        <taxon>Haloferula</taxon>
    </lineage>
</organism>
<evidence type="ECO:0000313" key="2">
    <source>
        <dbReference type="EMBL" id="MBK1828171.1"/>
    </source>
</evidence>
<evidence type="ECO:0000256" key="1">
    <source>
        <dbReference type="SAM" id="Phobius"/>
    </source>
</evidence>
<reference evidence="2" key="1">
    <citation type="submission" date="2021-01" db="EMBL/GenBank/DDBJ databases">
        <title>Modified the classification status of verrucomicrobia.</title>
        <authorList>
            <person name="Feng X."/>
        </authorList>
    </citation>
    <scope>NUCLEOTIDE SEQUENCE</scope>
    <source>
        <strain evidence="2">KCTC 22201</strain>
    </source>
</reference>
<keyword evidence="3" id="KW-1185">Reference proteome</keyword>
<dbReference type="Proteomes" id="UP000658278">
    <property type="component" value="Unassembled WGS sequence"/>
</dbReference>
<dbReference type="SUPFAM" id="SSF54523">
    <property type="entry name" value="Pili subunits"/>
    <property type="match status" value="1"/>
</dbReference>
<dbReference type="RefSeq" id="WP_200281081.1">
    <property type="nucleotide sequence ID" value="NZ_JAENII010000011.1"/>
</dbReference>
<sequence length="134" mass="14641">MKLRRKPTRWTRPKGLTLIELTVVILVLLALISVLFIGGRAWKRGSDRAGCIMNIRNAQQAVRSYQNLRGLNDGVAFDFGVDVVGPGNFIETYPSCPGYGTYTPSPTIPNLGTLAITCSLAGSEDHVPEDYSGW</sequence>
<dbReference type="InterPro" id="IPR012902">
    <property type="entry name" value="N_methyl_site"/>
</dbReference>